<dbReference type="RefSeq" id="WP_155738518.1">
    <property type="nucleotide sequence ID" value="NZ_LYUD01000099.1"/>
</dbReference>
<reference evidence="1 2" key="1">
    <citation type="submission" date="2016-05" db="EMBL/GenBank/DDBJ databases">
        <title>Genome sequencing of Acetobacter pasteurianus strain SRCM100623.</title>
        <authorList>
            <person name="Song Y.R."/>
        </authorList>
    </citation>
    <scope>NUCLEOTIDE SEQUENCE [LARGE SCALE GENOMIC DNA]</scope>
    <source>
        <strain evidence="1 2">SRCM100623</strain>
    </source>
</reference>
<dbReference type="PATRIC" id="fig|438.15.peg.1108"/>
<dbReference type="OrthoDB" id="7283809at2"/>
<evidence type="ECO:0000313" key="1">
    <source>
        <dbReference type="EMBL" id="OAZ72421.1"/>
    </source>
</evidence>
<sequence>MKPSDLRKLNTRVAYPWPLGEPMPDDVTGLATDEIIYGTSQIADPYPNEEDK</sequence>
<dbReference type="EMBL" id="LYUD01000099">
    <property type="protein sequence ID" value="OAZ72421.1"/>
    <property type="molecule type" value="Genomic_DNA"/>
</dbReference>
<name>A0A1A0DC57_ACEPA</name>
<dbReference type="Proteomes" id="UP000093796">
    <property type="component" value="Unassembled WGS sequence"/>
</dbReference>
<dbReference type="AlphaFoldDB" id="A0A1A0DC57"/>
<accession>A0A1A0DC57</accession>
<gene>
    <name evidence="1" type="ORF">SRCM100623_00960</name>
</gene>
<protein>
    <submittedName>
        <fullName evidence="1">Uncharacterized protein</fullName>
    </submittedName>
</protein>
<organism evidence="1 2">
    <name type="scientific">Acetobacter pasteurianus</name>
    <name type="common">Acetobacter turbidans</name>
    <dbReference type="NCBI Taxonomy" id="438"/>
    <lineage>
        <taxon>Bacteria</taxon>
        <taxon>Pseudomonadati</taxon>
        <taxon>Pseudomonadota</taxon>
        <taxon>Alphaproteobacteria</taxon>
        <taxon>Acetobacterales</taxon>
        <taxon>Acetobacteraceae</taxon>
        <taxon>Acetobacter</taxon>
    </lineage>
</organism>
<comment type="caution">
    <text evidence="1">The sequence shown here is derived from an EMBL/GenBank/DDBJ whole genome shotgun (WGS) entry which is preliminary data.</text>
</comment>
<proteinExistence type="predicted"/>
<evidence type="ECO:0000313" key="2">
    <source>
        <dbReference type="Proteomes" id="UP000093796"/>
    </source>
</evidence>